<proteinExistence type="inferred from homology"/>
<protein>
    <recommendedName>
        <fullName evidence="4">NAD(P)-binding domain-containing protein</fullName>
    </recommendedName>
</protein>
<sequence>MRIAIAGAGDLAKYLVEELLAASHDVVVLSRSPKPWFKRSDISFRKTDYSIPSLVAALQDCDGLVSALLDYSINSATAHPALLEACHQTPKCKRFLPSEYGGNIDVYPESPEFYYANHEPVREALRNQTDVMWTLFNIGWLSDYFVPTSSQYIRDIDNFHPVNFKTNTMMIPGTGEELISFTAARDAAKAIAKLIDQNNWEPTTFVCGKTATWNSVAKLLAKYGKALEMRYVPLQELQATIVQGKPGHDDVIAAQYVEFSLTGGAVLPQEKVEF</sequence>
<evidence type="ECO:0000313" key="5">
    <source>
        <dbReference type="EMBL" id="OJJ78721.1"/>
    </source>
</evidence>
<dbReference type="SUPFAM" id="SSF51735">
    <property type="entry name" value="NAD(P)-binding Rossmann-fold domains"/>
    <property type="match status" value="1"/>
</dbReference>
<dbReference type="Proteomes" id="UP000184300">
    <property type="component" value="Unassembled WGS sequence"/>
</dbReference>
<organism evidence="5 6">
    <name type="scientific">Aspergillus glaucus CBS 516.65</name>
    <dbReference type="NCBI Taxonomy" id="1160497"/>
    <lineage>
        <taxon>Eukaryota</taxon>
        <taxon>Fungi</taxon>
        <taxon>Dikarya</taxon>
        <taxon>Ascomycota</taxon>
        <taxon>Pezizomycotina</taxon>
        <taxon>Eurotiomycetes</taxon>
        <taxon>Eurotiomycetidae</taxon>
        <taxon>Eurotiales</taxon>
        <taxon>Aspergillaceae</taxon>
        <taxon>Aspergillus</taxon>
        <taxon>Aspergillus subgen. Aspergillus</taxon>
    </lineage>
</organism>
<dbReference type="Gene3D" id="3.40.50.720">
    <property type="entry name" value="NAD(P)-binding Rossmann-like Domain"/>
    <property type="match status" value="1"/>
</dbReference>
<dbReference type="InterPro" id="IPR051609">
    <property type="entry name" value="NmrA/Isoflavone_reductase-like"/>
</dbReference>
<dbReference type="PANTHER" id="PTHR47706:SF4">
    <property type="entry name" value="NMRA-LIKE DOMAIN-CONTAINING PROTEIN"/>
    <property type="match status" value="1"/>
</dbReference>
<dbReference type="GO" id="GO:0016491">
    <property type="term" value="F:oxidoreductase activity"/>
    <property type="evidence" value="ECO:0007669"/>
    <property type="project" value="UniProtKB-KW"/>
</dbReference>
<evidence type="ECO:0000313" key="6">
    <source>
        <dbReference type="Proteomes" id="UP000184300"/>
    </source>
</evidence>
<evidence type="ECO:0000256" key="2">
    <source>
        <dbReference type="ARBA" id="ARBA00022857"/>
    </source>
</evidence>
<accession>A0A1L9V498</accession>
<keyword evidence="6" id="KW-1185">Reference proteome</keyword>
<comment type="similarity">
    <text evidence="1">Belongs to the NmrA-type oxidoreductase family. Isoflavone reductase subfamily.</text>
</comment>
<dbReference type="InterPro" id="IPR016040">
    <property type="entry name" value="NAD(P)-bd_dom"/>
</dbReference>
<evidence type="ECO:0000256" key="1">
    <source>
        <dbReference type="ARBA" id="ARBA00005725"/>
    </source>
</evidence>
<keyword evidence="3" id="KW-0560">Oxidoreductase</keyword>
<dbReference type="InterPro" id="IPR036291">
    <property type="entry name" value="NAD(P)-bd_dom_sf"/>
</dbReference>
<dbReference type="RefSeq" id="XP_022395419.1">
    <property type="nucleotide sequence ID" value="XM_022549504.1"/>
</dbReference>
<dbReference type="VEuPathDB" id="FungiDB:ASPGLDRAFT_70627"/>
<keyword evidence="2" id="KW-0521">NADP</keyword>
<name>A0A1L9V498_ASPGL</name>
<dbReference type="AlphaFoldDB" id="A0A1L9V498"/>
<reference evidence="6" key="1">
    <citation type="journal article" date="2017" name="Genome Biol.">
        <title>Comparative genomics reveals high biological diversity and specific adaptations in the industrially and medically important fungal genus Aspergillus.</title>
        <authorList>
            <person name="de Vries R.P."/>
            <person name="Riley R."/>
            <person name="Wiebenga A."/>
            <person name="Aguilar-Osorio G."/>
            <person name="Amillis S."/>
            <person name="Uchima C.A."/>
            <person name="Anderluh G."/>
            <person name="Asadollahi M."/>
            <person name="Askin M."/>
            <person name="Barry K."/>
            <person name="Battaglia E."/>
            <person name="Bayram O."/>
            <person name="Benocci T."/>
            <person name="Braus-Stromeyer S.A."/>
            <person name="Caldana C."/>
            <person name="Canovas D."/>
            <person name="Cerqueira G.C."/>
            <person name="Chen F."/>
            <person name="Chen W."/>
            <person name="Choi C."/>
            <person name="Clum A."/>
            <person name="Dos Santos R.A."/>
            <person name="Damasio A.R."/>
            <person name="Diallinas G."/>
            <person name="Emri T."/>
            <person name="Fekete E."/>
            <person name="Flipphi M."/>
            <person name="Freyberg S."/>
            <person name="Gallo A."/>
            <person name="Gournas C."/>
            <person name="Habgood R."/>
            <person name="Hainaut M."/>
            <person name="Harispe M.L."/>
            <person name="Henrissat B."/>
            <person name="Hilden K.S."/>
            <person name="Hope R."/>
            <person name="Hossain A."/>
            <person name="Karabika E."/>
            <person name="Karaffa L."/>
            <person name="Karanyi Z."/>
            <person name="Krasevec N."/>
            <person name="Kuo A."/>
            <person name="Kusch H."/>
            <person name="LaButti K."/>
            <person name="Lagendijk E.L."/>
            <person name="Lapidus A."/>
            <person name="Levasseur A."/>
            <person name="Lindquist E."/>
            <person name="Lipzen A."/>
            <person name="Logrieco A.F."/>
            <person name="MacCabe A."/>
            <person name="Maekelae M.R."/>
            <person name="Malavazi I."/>
            <person name="Melin P."/>
            <person name="Meyer V."/>
            <person name="Mielnichuk N."/>
            <person name="Miskei M."/>
            <person name="Molnar A.P."/>
            <person name="Mule G."/>
            <person name="Ngan C.Y."/>
            <person name="Orejas M."/>
            <person name="Orosz E."/>
            <person name="Ouedraogo J.P."/>
            <person name="Overkamp K.M."/>
            <person name="Park H.-S."/>
            <person name="Perrone G."/>
            <person name="Piumi F."/>
            <person name="Punt P.J."/>
            <person name="Ram A.F."/>
            <person name="Ramon A."/>
            <person name="Rauscher S."/>
            <person name="Record E."/>
            <person name="Riano-Pachon D.M."/>
            <person name="Robert V."/>
            <person name="Roehrig J."/>
            <person name="Ruller R."/>
            <person name="Salamov A."/>
            <person name="Salih N.S."/>
            <person name="Samson R.A."/>
            <person name="Sandor E."/>
            <person name="Sanguinetti M."/>
            <person name="Schuetze T."/>
            <person name="Sepcic K."/>
            <person name="Shelest E."/>
            <person name="Sherlock G."/>
            <person name="Sophianopoulou V."/>
            <person name="Squina F.M."/>
            <person name="Sun H."/>
            <person name="Susca A."/>
            <person name="Todd R.B."/>
            <person name="Tsang A."/>
            <person name="Unkles S.E."/>
            <person name="van de Wiele N."/>
            <person name="van Rossen-Uffink D."/>
            <person name="Oliveira J.V."/>
            <person name="Vesth T.C."/>
            <person name="Visser J."/>
            <person name="Yu J.-H."/>
            <person name="Zhou M."/>
            <person name="Andersen M.R."/>
            <person name="Archer D.B."/>
            <person name="Baker S.E."/>
            <person name="Benoit I."/>
            <person name="Brakhage A.A."/>
            <person name="Braus G.H."/>
            <person name="Fischer R."/>
            <person name="Frisvad J.C."/>
            <person name="Goldman G.H."/>
            <person name="Houbraken J."/>
            <person name="Oakley B."/>
            <person name="Pocsi I."/>
            <person name="Scazzocchio C."/>
            <person name="Seiboth B."/>
            <person name="vanKuyk P.A."/>
            <person name="Wortman J."/>
            <person name="Dyer P.S."/>
            <person name="Grigoriev I.V."/>
        </authorList>
    </citation>
    <scope>NUCLEOTIDE SEQUENCE [LARGE SCALE GENOMIC DNA]</scope>
    <source>
        <strain evidence="6">CBS 516.65</strain>
    </source>
</reference>
<evidence type="ECO:0000256" key="3">
    <source>
        <dbReference type="ARBA" id="ARBA00023002"/>
    </source>
</evidence>
<dbReference type="EMBL" id="KV878929">
    <property type="protein sequence ID" value="OJJ78721.1"/>
    <property type="molecule type" value="Genomic_DNA"/>
</dbReference>
<dbReference type="OrthoDB" id="419598at2759"/>
<feature type="domain" description="NAD(P)-binding" evidence="4">
    <location>
        <begin position="7"/>
        <end position="144"/>
    </location>
</feature>
<evidence type="ECO:0000259" key="4">
    <source>
        <dbReference type="Pfam" id="PF13460"/>
    </source>
</evidence>
<dbReference type="GeneID" id="34465764"/>
<dbReference type="Gene3D" id="3.90.25.10">
    <property type="entry name" value="UDP-galactose 4-epimerase, domain 1"/>
    <property type="match status" value="1"/>
</dbReference>
<gene>
    <name evidence="5" type="ORF">ASPGLDRAFT_70627</name>
</gene>
<dbReference type="Pfam" id="PF13460">
    <property type="entry name" value="NAD_binding_10"/>
    <property type="match status" value="1"/>
</dbReference>
<dbReference type="PANTHER" id="PTHR47706">
    <property type="entry name" value="NMRA-LIKE FAMILY PROTEIN"/>
    <property type="match status" value="1"/>
</dbReference>